<dbReference type="Pfam" id="PF00676">
    <property type="entry name" value="E1_dh"/>
    <property type="match status" value="1"/>
</dbReference>
<keyword evidence="3" id="KW-0786">Thiamine pyrophosphate</keyword>
<name>A0ABN6MYB4_9BACT</name>
<evidence type="ECO:0000313" key="6">
    <source>
        <dbReference type="EMBL" id="BDG05964.1"/>
    </source>
</evidence>
<evidence type="ECO:0000256" key="3">
    <source>
        <dbReference type="ARBA" id="ARBA00023052"/>
    </source>
</evidence>
<dbReference type="RefSeq" id="WP_248355178.1">
    <property type="nucleotide sequence ID" value="NZ_AP025591.1"/>
</dbReference>
<dbReference type="Proteomes" id="UP001162891">
    <property type="component" value="Chromosome"/>
</dbReference>
<dbReference type="InterPro" id="IPR001017">
    <property type="entry name" value="DH_E1"/>
</dbReference>
<evidence type="ECO:0000259" key="5">
    <source>
        <dbReference type="Pfam" id="PF00676"/>
    </source>
</evidence>
<reference evidence="7" key="1">
    <citation type="journal article" date="2022" name="Int. J. Syst. Evol. Microbiol.">
        <title>Anaeromyxobacter oryzae sp. nov., Anaeromyxobacter diazotrophicus sp. nov. and Anaeromyxobacter paludicola sp. nov., isolated from paddy soils.</title>
        <authorList>
            <person name="Itoh H."/>
            <person name="Xu Z."/>
            <person name="Mise K."/>
            <person name="Masuda Y."/>
            <person name="Ushijima N."/>
            <person name="Hayakawa C."/>
            <person name="Shiratori Y."/>
            <person name="Senoo K."/>
        </authorList>
    </citation>
    <scope>NUCLEOTIDE SEQUENCE [LARGE SCALE GENOMIC DNA]</scope>
    <source>
        <strain evidence="7">Red232</strain>
    </source>
</reference>
<dbReference type="EMBL" id="AP025591">
    <property type="protein sequence ID" value="BDG05964.1"/>
    <property type="molecule type" value="Genomic_DNA"/>
</dbReference>
<dbReference type="InterPro" id="IPR029061">
    <property type="entry name" value="THDP-binding"/>
</dbReference>
<dbReference type="PANTHER" id="PTHR11516">
    <property type="entry name" value="PYRUVATE DEHYDROGENASE E1 COMPONENT, ALPHA SUBUNIT BACTERIAL AND ORGANELLAR"/>
    <property type="match status" value="1"/>
</dbReference>
<feature type="region of interest" description="Disordered" evidence="4">
    <location>
        <begin position="298"/>
        <end position="319"/>
    </location>
</feature>
<dbReference type="Gene3D" id="3.40.50.970">
    <property type="match status" value="1"/>
</dbReference>
<evidence type="ECO:0000256" key="2">
    <source>
        <dbReference type="ARBA" id="ARBA00023002"/>
    </source>
</evidence>
<feature type="compositionally biased region" description="Basic and acidic residues" evidence="4">
    <location>
        <begin position="298"/>
        <end position="309"/>
    </location>
</feature>
<evidence type="ECO:0000256" key="1">
    <source>
        <dbReference type="ARBA" id="ARBA00001964"/>
    </source>
</evidence>
<evidence type="ECO:0000256" key="4">
    <source>
        <dbReference type="SAM" id="MobiDB-lite"/>
    </source>
</evidence>
<dbReference type="PANTHER" id="PTHR11516:SF60">
    <property type="entry name" value="PYRUVATE DEHYDROGENASE E1 COMPONENT SUBUNIT ALPHA"/>
    <property type="match status" value="1"/>
</dbReference>
<keyword evidence="7" id="KW-1185">Reference proteome</keyword>
<feature type="domain" description="Dehydrogenase E1 component" evidence="5">
    <location>
        <begin position="19"/>
        <end position="247"/>
    </location>
</feature>
<organism evidence="6 7">
    <name type="scientific">Anaeromyxobacter oryzae</name>
    <dbReference type="NCBI Taxonomy" id="2918170"/>
    <lineage>
        <taxon>Bacteria</taxon>
        <taxon>Pseudomonadati</taxon>
        <taxon>Myxococcota</taxon>
        <taxon>Myxococcia</taxon>
        <taxon>Myxococcales</taxon>
        <taxon>Cystobacterineae</taxon>
        <taxon>Anaeromyxobacteraceae</taxon>
        <taxon>Anaeromyxobacter</taxon>
    </lineage>
</organism>
<dbReference type="InterPro" id="IPR050642">
    <property type="entry name" value="PDH_E1_Alpha_Subunit"/>
</dbReference>
<evidence type="ECO:0000313" key="7">
    <source>
        <dbReference type="Proteomes" id="UP001162891"/>
    </source>
</evidence>
<dbReference type="SUPFAM" id="SSF52518">
    <property type="entry name" value="Thiamin diphosphate-binding fold (THDP-binding)"/>
    <property type="match status" value="1"/>
</dbReference>
<sequence length="340" mass="34924">MRASTRTELLPLFLQLCRARAFEDALAALWREGRISGELHLGLGEEAVAAGVAGHLRPGDALALDHRGTPFLTVIGVDLVAVLKELLGRPDGLCGGRAGHMHLMSRAHLAAASGIVGAAAPLGAGFALAARTLRSGSVAVATFGDGAMNQGMVLETLNLAAAWALPLVLVCKDNGWAITTRSAAVTGGELRARAAAFGLPVADVDGGDVEAVERAAGDALERARHGKGPTFLLARVTRLEGHFAGDALVRTARAPAGEGRAVLSNVVAGALHRGGAGAGARVASVLHLMDLLRRARAERRDGRDDPVERARRRLPAEAAADAEARALAEIREAVSAAGGA</sequence>
<accession>A0ABN6MYB4</accession>
<protein>
    <recommendedName>
        <fullName evidence="5">Dehydrogenase E1 component domain-containing protein</fullName>
    </recommendedName>
</protein>
<gene>
    <name evidence="6" type="ORF">AMOR_49600</name>
</gene>
<proteinExistence type="predicted"/>
<keyword evidence="2" id="KW-0560">Oxidoreductase</keyword>
<dbReference type="CDD" id="cd02000">
    <property type="entry name" value="TPP_E1_PDC_ADC_BCADC"/>
    <property type="match status" value="1"/>
</dbReference>
<comment type="cofactor">
    <cofactor evidence="1">
        <name>thiamine diphosphate</name>
        <dbReference type="ChEBI" id="CHEBI:58937"/>
    </cofactor>
</comment>